<reference evidence="1" key="2">
    <citation type="submission" date="2017-11" db="EMBL/GenBank/DDBJ databases">
        <title>Coralsnake Venomics: Analyses of Venom Gland Transcriptomes and Proteomes of Six Brazilian Taxa.</title>
        <authorList>
            <person name="Aird S.D."/>
            <person name="Jorge da Silva N."/>
            <person name="Qiu L."/>
            <person name="Villar-Briones A."/>
            <person name="Aparecida-Saddi V."/>
            <person name="Campos-Telles M.P."/>
            <person name="Grau M."/>
            <person name="Mikheyev A.S."/>
        </authorList>
    </citation>
    <scope>NUCLEOTIDE SEQUENCE</scope>
    <source>
        <tissue evidence="1">Venom_gland</tissue>
    </source>
</reference>
<sequence>MVSSSLTLAMKAGWVSWVKSLSLFSPTPHRLVVGRKIRGGRCVKYAYHLELFVKIIRQDMSKVKRRNIGRLNPSVEIKCESIIEKDFYLIFGVETKNPFSTASFRTSNIGSS</sequence>
<accession>A0A2D4NBI0</accession>
<name>A0A2D4NBI0_9SAUR</name>
<reference evidence="1" key="1">
    <citation type="submission" date="2017-07" db="EMBL/GenBank/DDBJ databases">
        <authorList>
            <person name="Mikheyev A."/>
            <person name="Grau M."/>
        </authorList>
    </citation>
    <scope>NUCLEOTIDE SEQUENCE</scope>
    <source>
        <tissue evidence="1">Venom_gland</tissue>
    </source>
</reference>
<dbReference type="EMBL" id="IACM01163461">
    <property type="protein sequence ID" value="LAB43045.1"/>
    <property type="molecule type" value="Transcribed_RNA"/>
</dbReference>
<evidence type="ECO:0000313" key="1">
    <source>
        <dbReference type="EMBL" id="LAB43045.1"/>
    </source>
</evidence>
<organism evidence="1">
    <name type="scientific">Micrurus spixii</name>
    <name type="common">Amazon coral snake</name>
    <dbReference type="NCBI Taxonomy" id="129469"/>
    <lineage>
        <taxon>Eukaryota</taxon>
        <taxon>Metazoa</taxon>
        <taxon>Chordata</taxon>
        <taxon>Craniata</taxon>
        <taxon>Vertebrata</taxon>
        <taxon>Euteleostomi</taxon>
        <taxon>Lepidosauria</taxon>
        <taxon>Squamata</taxon>
        <taxon>Bifurcata</taxon>
        <taxon>Unidentata</taxon>
        <taxon>Episquamata</taxon>
        <taxon>Toxicofera</taxon>
        <taxon>Serpentes</taxon>
        <taxon>Colubroidea</taxon>
        <taxon>Elapidae</taxon>
        <taxon>Elapinae</taxon>
        <taxon>Micrurus</taxon>
    </lineage>
</organism>
<dbReference type="AlphaFoldDB" id="A0A2D4NBI0"/>
<proteinExistence type="predicted"/>
<protein>
    <submittedName>
        <fullName evidence="1">Uncharacterized protein</fullName>
    </submittedName>
</protein>